<sequence>MASTWLGVIVIGFFAGLLARIFSSNPRDPQGCLLTTFLGILGAALFTWIGQITGMYGQGEYAGFFGAVIGSLIVLAIWRMISKR</sequence>
<gene>
    <name evidence="8" type="ORF">FJQ54_07590</name>
</gene>
<comment type="similarity">
    <text evidence="2">Belongs to the UPF0410 family.</text>
</comment>
<evidence type="ECO:0000256" key="6">
    <source>
        <dbReference type="ARBA" id="ARBA00023136"/>
    </source>
</evidence>
<reference evidence="8 9" key="1">
    <citation type="submission" date="2019-06" db="EMBL/GenBank/DDBJ databases">
        <authorList>
            <person name="Lee I."/>
            <person name="Jang G.I."/>
            <person name="Hwang C.Y."/>
        </authorList>
    </citation>
    <scope>NUCLEOTIDE SEQUENCE [LARGE SCALE GENOMIC DNA]</scope>
    <source>
        <strain evidence="8 9">PAMC 28131</strain>
    </source>
</reference>
<evidence type="ECO:0000256" key="7">
    <source>
        <dbReference type="SAM" id="Phobius"/>
    </source>
</evidence>
<evidence type="ECO:0000256" key="5">
    <source>
        <dbReference type="ARBA" id="ARBA00022989"/>
    </source>
</evidence>
<accession>A0A501XMG5</accession>
<feature type="transmembrane region" description="Helical" evidence="7">
    <location>
        <begin position="61"/>
        <end position="81"/>
    </location>
</feature>
<name>A0A501XMG5_9SPHN</name>
<evidence type="ECO:0000256" key="4">
    <source>
        <dbReference type="ARBA" id="ARBA00022692"/>
    </source>
</evidence>
<dbReference type="RefSeq" id="WP_140927815.1">
    <property type="nucleotide sequence ID" value="NZ_VFSU01000021.1"/>
</dbReference>
<evidence type="ECO:0000256" key="2">
    <source>
        <dbReference type="ARBA" id="ARBA00011006"/>
    </source>
</evidence>
<evidence type="ECO:0000313" key="9">
    <source>
        <dbReference type="Proteomes" id="UP000319897"/>
    </source>
</evidence>
<dbReference type="PANTHER" id="PTHR33884">
    <property type="entry name" value="UPF0410 PROTEIN YMGE"/>
    <property type="match status" value="1"/>
</dbReference>
<dbReference type="PANTHER" id="PTHR33884:SF7">
    <property type="entry name" value="BSL8023 PROTEIN"/>
    <property type="match status" value="1"/>
</dbReference>
<keyword evidence="4 7" id="KW-0812">Transmembrane</keyword>
<dbReference type="Pfam" id="PF04226">
    <property type="entry name" value="Transgly_assoc"/>
    <property type="match status" value="1"/>
</dbReference>
<evidence type="ECO:0000256" key="1">
    <source>
        <dbReference type="ARBA" id="ARBA00004651"/>
    </source>
</evidence>
<evidence type="ECO:0000313" key="8">
    <source>
        <dbReference type="EMBL" id="TPE61756.1"/>
    </source>
</evidence>
<keyword evidence="6 7" id="KW-0472">Membrane</keyword>
<dbReference type="OrthoDB" id="9811343at2"/>
<protein>
    <submittedName>
        <fullName evidence="8">GlsB/YeaQ/YmgE family stress response membrane protein</fullName>
    </submittedName>
</protein>
<dbReference type="GO" id="GO:0005886">
    <property type="term" value="C:plasma membrane"/>
    <property type="evidence" value="ECO:0007669"/>
    <property type="project" value="UniProtKB-SubCell"/>
</dbReference>
<dbReference type="EMBL" id="VFSU01000021">
    <property type="protein sequence ID" value="TPE61756.1"/>
    <property type="molecule type" value="Genomic_DNA"/>
</dbReference>
<keyword evidence="5 7" id="KW-1133">Transmembrane helix</keyword>
<dbReference type="InterPro" id="IPR007341">
    <property type="entry name" value="Transgly_assoc"/>
</dbReference>
<keyword evidence="3" id="KW-1003">Cell membrane</keyword>
<keyword evidence="9" id="KW-1185">Reference proteome</keyword>
<organism evidence="8 9">
    <name type="scientific">Sandaracinobacter neustonicus</name>
    <dbReference type="NCBI Taxonomy" id="1715348"/>
    <lineage>
        <taxon>Bacteria</taxon>
        <taxon>Pseudomonadati</taxon>
        <taxon>Pseudomonadota</taxon>
        <taxon>Alphaproteobacteria</taxon>
        <taxon>Sphingomonadales</taxon>
        <taxon>Sphingosinicellaceae</taxon>
        <taxon>Sandaracinobacter</taxon>
    </lineage>
</organism>
<comment type="caution">
    <text evidence="8">The sequence shown here is derived from an EMBL/GenBank/DDBJ whole genome shotgun (WGS) entry which is preliminary data.</text>
</comment>
<proteinExistence type="inferred from homology"/>
<comment type="subcellular location">
    <subcellularLocation>
        <location evidence="1">Cell membrane</location>
        <topology evidence="1">Multi-pass membrane protein</topology>
    </subcellularLocation>
</comment>
<dbReference type="AlphaFoldDB" id="A0A501XMG5"/>
<evidence type="ECO:0000256" key="3">
    <source>
        <dbReference type="ARBA" id="ARBA00022475"/>
    </source>
</evidence>
<feature type="transmembrane region" description="Helical" evidence="7">
    <location>
        <begin position="6"/>
        <end position="23"/>
    </location>
</feature>
<feature type="transmembrane region" description="Helical" evidence="7">
    <location>
        <begin position="30"/>
        <end position="49"/>
    </location>
</feature>
<dbReference type="Proteomes" id="UP000319897">
    <property type="component" value="Unassembled WGS sequence"/>
</dbReference>